<dbReference type="Proteomes" id="UP001176961">
    <property type="component" value="Unassembled WGS sequence"/>
</dbReference>
<keyword evidence="2" id="KW-1185">Reference proteome</keyword>
<protein>
    <recommendedName>
        <fullName evidence="3">DDE Tnp4 domain-containing protein</fullName>
    </recommendedName>
</protein>
<organism evidence="1 2">
    <name type="scientific">Cylicocyclus nassatus</name>
    <name type="common">Nematode worm</name>
    <dbReference type="NCBI Taxonomy" id="53992"/>
    <lineage>
        <taxon>Eukaryota</taxon>
        <taxon>Metazoa</taxon>
        <taxon>Ecdysozoa</taxon>
        <taxon>Nematoda</taxon>
        <taxon>Chromadorea</taxon>
        <taxon>Rhabditida</taxon>
        <taxon>Rhabditina</taxon>
        <taxon>Rhabditomorpha</taxon>
        <taxon>Strongyloidea</taxon>
        <taxon>Strongylidae</taxon>
        <taxon>Cylicocyclus</taxon>
    </lineage>
</organism>
<comment type="caution">
    <text evidence="1">The sequence shown here is derived from an EMBL/GenBank/DDBJ whole genome shotgun (WGS) entry which is preliminary data.</text>
</comment>
<evidence type="ECO:0000313" key="2">
    <source>
        <dbReference type="Proteomes" id="UP001176961"/>
    </source>
</evidence>
<evidence type="ECO:0008006" key="3">
    <source>
        <dbReference type="Google" id="ProtNLM"/>
    </source>
</evidence>
<dbReference type="AlphaFoldDB" id="A0AA36MA30"/>
<gene>
    <name evidence="1" type="ORF">CYNAS_LOCUS14971</name>
</gene>
<dbReference type="EMBL" id="CATQJL010000305">
    <property type="protein sequence ID" value="CAJ0602988.1"/>
    <property type="molecule type" value="Genomic_DNA"/>
</dbReference>
<reference evidence="1" key="1">
    <citation type="submission" date="2023-07" db="EMBL/GenBank/DDBJ databases">
        <authorList>
            <consortium name="CYATHOMIX"/>
        </authorList>
    </citation>
    <scope>NUCLEOTIDE SEQUENCE</scope>
    <source>
        <strain evidence="1">N/A</strain>
    </source>
</reference>
<name>A0AA36MA30_CYLNA</name>
<proteinExistence type="predicted"/>
<sequence length="140" mass="15746">MLPNFLGEVPIHRVPACQRKPLSYLLRINFVTQSGSSHVAPCDCILPRYLVSGFILNVKEAFGQLKRQFHALQSGLRYGPKRSSRLIATAICLRNAAIFLREPPPYEDEGIVWDNEAGENAEDLRSGNEVINSIVENYFT</sequence>
<accession>A0AA36MA30</accession>
<evidence type="ECO:0000313" key="1">
    <source>
        <dbReference type="EMBL" id="CAJ0602988.1"/>
    </source>
</evidence>